<dbReference type="InterPro" id="IPR024072">
    <property type="entry name" value="DHFR-like_dom_sf"/>
</dbReference>
<dbReference type="Pfam" id="PF01872">
    <property type="entry name" value="RibD_C"/>
    <property type="match status" value="1"/>
</dbReference>
<evidence type="ECO:0000256" key="14">
    <source>
        <dbReference type="PIRSR" id="PIRSR006769-2"/>
    </source>
</evidence>
<dbReference type="InterPro" id="IPR002734">
    <property type="entry name" value="RibDG_C"/>
</dbReference>
<keyword evidence="12" id="KW-0378">Hydrolase</keyword>
<dbReference type="InterPro" id="IPR050765">
    <property type="entry name" value="Riboflavin_Biosynth_HTPR"/>
</dbReference>
<dbReference type="Pfam" id="PF00383">
    <property type="entry name" value="dCMP_cyt_deam_1"/>
    <property type="match status" value="1"/>
</dbReference>
<dbReference type="PANTHER" id="PTHR38011">
    <property type="entry name" value="DIHYDROFOLATE REDUCTASE FAMILY PROTEIN (AFU_ORTHOLOGUE AFUA_8G06820)"/>
    <property type="match status" value="1"/>
</dbReference>
<evidence type="ECO:0000256" key="2">
    <source>
        <dbReference type="ARBA" id="ARBA00004882"/>
    </source>
</evidence>
<evidence type="ECO:0000256" key="12">
    <source>
        <dbReference type="PIRNR" id="PIRNR006769"/>
    </source>
</evidence>
<comment type="similarity">
    <text evidence="5 12">In the C-terminal section; belongs to the HTP reductase family.</text>
</comment>
<keyword evidence="18" id="KW-1185">Reference proteome</keyword>
<name>A0A917QE59_9HYPH</name>
<feature type="binding site" evidence="15">
    <location>
        <position position="106"/>
    </location>
    <ligand>
        <name>Zn(2+)</name>
        <dbReference type="ChEBI" id="CHEBI:29105"/>
        <note>catalytic</note>
    </ligand>
</feature>
<evidence type="ECO:0000256" key="9">
    <source>
        <dbReference type="ARBA" id="ARBA00022857"/>
    </source>
</evidence>
<feature type="binding site" evidence="14">
    <location>
        <position position="218"/>
    </location>
    <ligand>
        <name>NADP(+)</name>
        <dbReference type="ChEBI" id="CHEBI:58349"/>
    </ligand>
</feature>
<dbReference type="EC" id="1.1.1.193" evidence="12"/>
<feature type="binding site" evidence="14">
    <location>
        <position position="226"/>
    </location>
    <ligand>
        <name>substrate</name>
    </ligand>
</feature>
<dbReference type="SUPFAM" id="SSF53597">
    <property type="entry name" value="Dihydrofolate reductase-like"/>
    <property type="match status" value="1"/>
</dbReference>
<evidence type="ECO:0000259" key="16">
    <source>
        <dbReference type="PROSITE" id="PS51747"/>
    </source>
</evidence>
<feature type="binding site" evidence="15">
    <location>
        <position position="97"/>
    </location>
    <ligand>
        <name>Zn(2+)</name>
        <dbReference type="ChEBI" id="CHEBI:29105"/>
        <note>catalytic</note>
    </ligand>
</feature>
<dbReference type="EMBL" id="BMMF01000012">
    <property type="protein sequence ID" value="GGK46293.1"/>
    <property type="molecule type" value="Genomic_DNA"/>
</dbReference>
<evidence type="ECO:0000313" key="17">
    <source>
        <dbReference type="EMBL" id="GGK46293.1"/>
    </source>
</evidence>
<comment type="pathway">
    <text evidence="2 12">Cofactor biosynthesis; riboflavin biosynthesis; 5-amino-6-(D-ribitylamino)uracil from GTP: step 2/4.</text>
</comment>
<feature type="binding site" evidence="15">
    <location>
        <position position="72"/>
    </location>
    <ligand>
        <name>Zn(2+)</name>
        <dbReference type="ChEBI" id="CHEBI:29105"/>
        <note>catalytic</note>
    </ligand>
</feature>
<dbReference type="GO" id="GO:0008835">
    <property type="term" value="F:diaminohydroxyphosphoribosylaminopyrimidine deaminase activity"/>
    <property type="evidence" value="ECO:0007669"/>
    <property type="project" value="UniProtKB-EC"/>
</dbReference>
<feature type="domain" description="CMP/dCMP-type deaminase" evidence="16">
    <location>
        <begin position="19"/>
        <end position="145"/>
    </location>
</feature>
<evidence type="ECO:0000256" key="6">
    <source>
        <dbReference type="ARBA" id="ARBA00022619"/>
    </source>
</evidence>
<dbReference type="Gene3D" id="3.40.140.10">
    <property type="entry name" value="Cytidine Deaminase, domain 2"/>
    <property type="match status" value="1"/>
</dbReference>
<accession>A0A917QE59</accession>
<evidence type="ECO:0000256" key="8">
    <source>
        <dbReference type="ARBA" id="ARBA00022833"/>
    </source>
</evidence>
<comment type="catalytic activity">
    <reaction evidence="12">
        <text>5-amino-6-(5-phospho-D-ribitylamino)uracil + NADP(+) = 5-amino-6-(5-phospho-D-ribosylamino)uracil + NADPH + H(+)</text>
        <dbReference type="Rhea" id="RHEA:17845"/>
        <dbReference type="ChEBI" id="CHEBI:15378"/>
        <dbReference type="ChEBI" id="CHEBI:57783"/>
        <dbReference type="ChEBI" id="CHEBI:58349"/>
        <dbReference type="ChEBI" id="CHEBI:58421"/>
        <dbReference type="ChEBI" id="CHEBI:58453"/>
        <dbReference type="EC" id="1.1.1.193"/>
    </reaction>
</comment>
<evidence type="ECO:0000256" key="13">
    <source>
        <dbReference type="PIRSR" id="PIRSR006769-1"/>
    </source>
</evidence>
<protein>
    <recommendedName>
        <fullName evidence="12">Riboflavin biosynthesis protein RibD</fullName>
    </recommendedName>
    <domain>
        <recommendedName>
            <fullName evidence="12">Diaminohydroxyphosphoribosylaminopyrimidine deaminase</fullName>
            <shortName evidence="12">DRAP deaminase</shortName>
            <ecNumber evidence="12">3.5.4.26</ecNumber>
        </recommendedName>
        <alternativeName>
            <fullName evidence="12">Riboflavin-specific deaminase</fullName>
        </alternativeName>
    </domain>
    <domain>
        <recommendedName>
            <fullName evidence="12">5-amino-6-(5-phosphoribosylamino)uracil reductase</fullName>
            <ecNumber evidence="12">1.1.1.193</ecNumber>
        </recommendedName>
        <alternativeName>
            <fullName evidence="12">HTP reductase</fullName>
        </alternativeName>
    </domain>
</protein>
<dbReference type="CDD" id="cd01284">
    <property type="entry name" value="Riboflavin_deaminase-reductase"/>
    <property type="match status" value="1"/>
</dbReference>
<dbReference type="NCBIfam" id="TIGR00326">
    <property type="entry name" value="eubact_ribD"/>
    <property type="match status" value="1"/>
</dbReference>
<dbReference type="InterPro" id="IPR016192">
    <property type="entry name" value="APOBEC/CMP_deaminase_Zn-bd"/>
</dbReference>
<dbReference type="InterPro" id="IPR004794">
    <property type="entry name" value="Eubact_RibD"/>
</dbReference>
<comment type="caution">
    <text evidence="17">The sequence shown here is derived from an EMBL/GenBank/DDBJ whole genome shotgun (WGS) entry which is preliminary data.</text>
</comment>
<keyword evidence="7 12" id="KW-0479">Metal-binding</keyword>
<feature type="binding site" evidence="14">
    <location>
        <position position="318"/>
    </location>
    <ligand>
        <name>substrate</name>
    </ligand>
</feature>
<keyword evidence="11" id="KW-0511">Multifunctional enzyme</keyword>
<feature type="binding site" evidence="14">
    <location>
        <position position="245"/>
    </location>
    <ligand>
        <name>NADP(+)</name>
        <dbReference type="ChEBI" id="CHEBI:58349"/>
    </ligand>
</feature>
<feature type="binding site" evidence="14">
    <location>
        <position position="229"/>
    </location>
    <ligand>
        <name>substrate</name>
    </ligand>
</feature>
<feature type="binding site" evidence="14">
    <location>
        <position position="176"/>
    </location>
    <ligand>
        <name>NADP(+)</name>
        <dbReference type="ChEBI" id="CHEBI:58349"/>
    </ligand>
</feature>
<evidence type="ECO:0000256" key="3">
    <source>
        <dbReference type="ARBA" id="ARBA00004910"/>
    </source>
</evidence>
<evidence type="ECO:0000313" key="18">
    <source>
        <dbReference type="Proteomes" id="UP000600449"/>
    </source>
</evidence>
<feature type="binding site" evidence="14">
    <location>
        <begin position="320"/>
        <end position="326"/>
    </location>
    <ligand>
        <name>NADP(+)</name>
        <dbReference type="ChEBI" id="CHEBI:58349"/>
    </ligand>
</feature>
<reference evidence="17 18" key="1">
    <citation type="journal article" date="2014" name="Int. J. Syst. Evol. Microbiol.">
        <title>Complete genome sequence of Corynebacterium casei LMG S-19264T (=DSM 44701T), isolated from a smear-ripened cheese.</title>
        <authorList>
            <consortium name="US DOE Joint Genome Institute (JGI-PGF)"/>
            <person name="Walter F."/>
            <person name="Albersmeier A."/>
            <person name="Kalinowski J."/>
            <person name="Ruckert C."/>
        </authorList>
    </citation>
    <scope>NUCLEOTIDE SEQUENCE [LARGE SCALE GENOMIC DNA]</scope>
    <source>
        <strain evidence="17 18">CGMCC 1.9161</strain>
    </source>
</reference>
<keyword evidence="6 12" id="KW-0686">Riboflavin biosynthesis</keyword>
<dbReference type="PROSITE" id="PS51747">
    <property type="entry name" value="CYT_DCMP_DEAMINASES_2"/>
    <property type="match status" value="1"/>
</dbReference>
<gene>
    <name evidence="17" type="ORF">GCM10011322_36720</name>
</gene>
<feature type="active site" description="Proton donor" evidence="13">
    <location>
        <position position="74"/>
    </location>
</feature>
<dbReference type="InterPro" id="IPR002125">
    <property type="entry name" value="CMP_dCMP_dom"/>
</dbReference>
<comment type="catalytic activity">
    <reaction evidence="12">
        <text>2,5-diamino-6-hydroxy-4-(5-phosphoribosylamino)-pyrimidine + H2O + H(+) = 5-amino-6-(5-phospho-D-ribosylamino)uracil + NH4(+)</text>
        <dbReference type="Rhea" id="RHEA:21868"/>
        <dbReference type="ChEBI" id="CHEBI:15377"/>
        <dbReference type="ChEBI" id="CHEBI:15378"/>
        <dbReference type="ChEBI" id="CHEBI:28938"/>
        <dbReference type="ChEBI" id="CHEBI:58453"/>
        <dbReference type="ChEBI" id="CHEBI:58614"/>
        <dbReference type="EC" id="3.5.4.26"/>
    </reaction>
</comment>
<dbReference type="AlphaFoldDB" id="A0A917QE59"/>
<keyword evidence="8 12" id="KW-0862">Zinc</keyword>
<dbReference type="PANTHER" id="PTHR38011:SF7">
    <property type="entry name" value="2,5-DIAMINO-6-RIBOSYLAMINO-4(3H)-PYRIMIDINONE 5'-PHOSPHATE REDUCTASE"/>
    <property type="match status" value="1"/>
</dbReference>
<organism evidence="17 18">
    <name type="scientific">Salinarimonas ramus</name>
    <dbReference type="NCBI Taxonomy" id="690164"/>
    <lineage>
        <taxon>Bacteria</taxon>
        <taxon>Pseudomonadati</taxon>
        <taxon>Pseudomonadota</taxon>
        <taxon>Alphaproteobacteria</taxon>
        <taxon>Hyphomicrobiales</taxon>
        <taxon>Salinarimonadaceae</taxon>
        <taxon>Salinarimonas</taxon>
    </lineage>
</organism>
<dbReference type="SUPFAM" id="SSF53927">
    <property type="entry name" value="Cytidine deaminase-like"/>
    <property type="match status" value="1"/>
</dbReference>
<dbReference type="Gene3D" id="3.40.430.10">
    <property type="entry name" value="Dihydrofolate Reductase, subunit A"/>
    <property type="match status" value="1"/>
</dbReference>
<feature type="binding site" evidence="14">
    <location>
        <position position="206"/>
    </location>
    <ligand>
        <name>substrate</name>
    </ligand>
</feature>
<proteinExistence type="inferred from homology"/>
<keyword evidence="10 12" id="KW-0560">Oxidoreductase</keyword>
<dbReference type="PIRSF" id="PIRSF006769">
    <property type="entry name" value="RibD"/>
    <property type="match status" value="1"/>
</dbReference>
<comment type="cofactor">
    <cofactor evidence="12 15">
        <name>Zn(2+)</name>
        <dbReference type="ChEBI" id="CHEBI:29105"/>
    </cofactor>
    <text evidence="12 15">Binds 1 zinc ion.</text>
</comment>
<evidence type="ECO:0000256" key="5">
    <source>
        <dbReference type="ARBA" id="ARBA00007417"/>
    </source>
</evidence>
<dbReference type="GO" id="GO:0009231">
    <property type="term" value="P:riboflavin biosynthetic process"/>
    <property type="evidence" value="ECO:0007669"/>
    <property type="project" value="UniProtKB-KW"/>
</dbReference>
<feature type="binding site" evidence="14">
    <location>
        <position position="222"/>
    </location>
    <ligand>
        <name>NADP(+)</name>
        <dbReference type="ChEBI" id="CHEBI:58349"/>
    </ligand>
</feature>
<comment type="similarity">
    <text evidence="4 12">In the N-terminal section; belongs to the cytidine and deoxycytidylate deaminase family.</text>
</comment>
<dbReference type="Proteomes" id="UP000600449">
    <property type="component" value="Unassembled WGS sequence"/>
</dbReference>
<evidence type="ECO:0000256" key="10">
    <source>
        <dbReference type="ARBA" id="ARBA00023002"/>
    </source>
</evidence>
<evidence type="ECO:0000256" key="15">
    <source>
        <dbReference type="PIRSR" id="PIRSR006769-3"/>
    </source>
</evidence>
<evidence type="ECO:0000256" key="7">
    <source>
        <dbReference type="ARBA" id="ARBA00022723"/>
    </source>
</evidence>
<evidence type="ECO:0000256" key="1">
    <source>
        <dbReference type="ARBA" id="ARBA00002151"/>
    </source>
</evidence>
<dbReference type="PROSITE" id="PS00903">
    <property type="entry name" value="CYT_DCMP_DEAMINASES_1"/>
    <property type="match status" value="1"/>
</dbReference>
<dbReference type="InterPro" id="IPR016193">
    <property type="entry name" value="Cytidine_deaminase-like"/>
</dbReference>
<comment type="pathway">
    <text evidence="3 12">Cofactor biosynthesis; riboflavin biosynthesis; 5-amino-6-(D-ribitylamino)uracil from GTP: step 3/4.</text>
</comment>
<evidence type="ECO:0000256" key="4">
    <source>
        <dbReference type="ARBA" id="ARBA00005259"/>
    </source>
</evidence>
<evidence type="ECO:0000256" key="11">
    <source>
        <dbReference type="ARBA" id="ARBA00023268"/>
    </source>
</evidence>
<dbReference type="GO" id="GO:0008703">
    <property type="term" value="F:5-amino-6-(5-phosphoribosylamino)uracil reductase activity"/>
    <property type="evidence" value="ECO:0007669"/>
    <property type="project" value="UniProtKB-EC"/>
</dbReference>
<dbReference type="GO" id="GO:0008270">
    <property type="term" value="F:zinc ion binding"/>
    <property type="evidence" value="ECO:0007669"/>
    <property type="project" value="InterPro"/>
</dbReference>
<comment type="function">
    <text evidence="1 12">Converts 2,5-diamino-6-(ribosylamino)-4(3h)-pyrimidinone 5'-phosphate into 5-amino-6-(ribosylamino)-2,4(1h,3h)-pyrimidinedione 5'-phosphate.</text>
</comment>
<keyword evidence="9 12" id="KW-0521">NADP</keyword>
<sequence length="389" mass="40501">MSVAVERAASPAAGEPQAARDVLYMRNALAIGRRNLGLTWPNPSVGAVLVSYTSGEPVIVARGVTQPGGRPHAERMALDVAGPAAKGATLYVTLEPCSHHGKTPPCAEAVIHAGVARVVYALADPDPRVSGRGAALLRQAGLAVTGGVEEREAARGHIGHVTRVTKGRPAVLLKLARTADGYAAAASNERLLITGPLANARVHLMRAHADAIMVGLNTVVADDPRLTTRLPGLEDRSPVRVVVDSNLALPLDAGLVQSAGAPPTWVLTTIDAPVAAERRLVAAGVEVMRVGADDRGRVRLDEGLRLLAVRGITRVFCEGGPALAEGLAQADLVDELAIATGPRRLEAPGSEATGLAAVGPALARHIETRMRLHAEEPAGDDLFQLYERA</sequence>
<dbReference type="RefSeq" id="WP_308423844.1">
    <property type="nucleotide sequence ID" value="NZ_BMMF01000012.1"/>
</dbReference>
<dbReference type="EC" id="3.5.4.26" evidence="12"/>